<dbReference type="InterPro" id="IPR046837">
    <property type="entry name" value="Laa1/Sip1/HEATR5-like_HEAT"/>
</dbReference>
<reference evidence="2" key="1">
    <citation type="submission" date="2019-03" db="EMBL/GenBank/DDBJ databases">
        <authorList>
            <person name="Mank J."/>
            <person name="Almeida P."/>
        </authorList>
    </citation>
    <scope>NUCLEOTIDE SEQUENCE</scope>
    <source>
        <strain evidence="2">78183</strain>
    </source>
</reference>
<dbReference type="InterPro" id="IPR044218">
    <property type="entry name" value="SWEETIE"/>
</dbReference>
<dbReference type="PANTHER" id="PTHR46975">
    <property type="entry name" value="PROTEIN SWEETIE"/>
    <property type="match status" value="1"/>
</dbReference>
<dbReference type="EMBL" id="CAADRP010001336">
    <property type="protein sequence ID" value="VFU38145.1"/>
    <property type="molecule type" value="Genomic_DNA"/>
</dbReference>
<accession>A0A6N2LBI6</accession>
<dbReference type="PANTHER" id="PTHR46975:SF2">
    <property type="entry name" value="PROTEIN SWEETIE"/>
    <property type="match status" value="1"/>
</dbReference>
<dbReference type="InterPro" id="IPR011989">
    <property type="entry name" value="ARM-like"/>
</dbReference>
<gene>
    <name evidence="2" type="ORF">SVIM_LOCUS205641</name>
</gene>
<dbReference type="InterPro" id="IPR016024">
    <property type="entry name" value="ARM-type_fold"/>
</dbReference>
<name>A0A6N2LBI6_SALVM</name>
<evidence type="ECO:0000256" key="1">
    <source>
        <dbReference type="ARBA" id="ARBA00008304"/>
    </source>
</evidence>
<evidence type="ECO:0000313" key="2">
    <source>
        <dbReference type="EMBL" id="VFU38145.1"/>
    </source>
</evidence>
<protein>
    <recommendedName>
        <fullName evidence="3">Clathrin/coatomer adaptor adaptin-like N-terminal domain-containing protein</fullName>
    </recommendedName>
</protein>
<dbReference type="GO" id="GO:0005975">
    <property type="term" value="P:carbohydrate metabolic process"/>
    <property type="evidence" value="ECO:0007669"/>
    <property type="project" value="InterPro"/>
</dbReference>
<sequence>MSKNLVRENVPLSRFGVLVAQLESIGASASQQSPDPLLSFDLLSDLLSAIDEEPQESILLWQRKCEDALYSLLKLGSRRPVRHLASVAMAKIISRGDSISIYSRASSLQGFLSDAKRSEPQRVAGAVRCLGELYQHFGRKITSGLPETTIIASKLMKFHEDFVRQEALLMLEKALEGSGGSAASTAYTEAFRLITRIAIGDKSFVVRIAGARCLKVFASIGGPCLGVGEIENSASYCALEDPVLLVRDAFSEALGSLLALGMNPEAQVQPRGKGPFPPAKKLEGGLQRHLALPFTKVSGTRLKDVRIGITLSWVYFLQAIRLKYLHPDSELQQYALQVMEMLRPDTSVDAHALACILYILRVGVTDQMTEPTQRGFLVFLGKQLESSDVTPSMKIAALRTLSYTLKTLGEVPLEFKELFDSTIVAAVSHSSQLVRIEAALALRVLAEVDPTCVGGLISYVVTTLSASRDNVSFEKGSNLKIELDSLNGQTTVLAALVSISPKLPLGYPARLPRSVLELSKKMLTESSRNPVAAIVEKEAGWLLLSSLLSSMPKQELEDQRETSVHPNVEHHQKVLFEKSPDPELPGHLLLEQYQAQLVSAVRTALDASSGPILLEAGLQLATKWSTRR</sequence>
<proteinExistence type="inferred from homology"/>
<dbReference type="AlphaFoldDB" id="A0A6N2LBI6"/>
<dbReference type="SUPFAM" id="SSF48371">
    <property type="entry name" value="ARM repeat"/>
    <property type="match status" value="1"/>
</dbReference>
<organism evidence="2">
    <name type="scientific">Salix viminalis</name>
    <name type="common">Common osier</name>
    <name type="synonym">Basket willow</name>
    <dbReference type="NCBI Taxonomy" id="40686"/>
    <lineage>
        <taxon>Eukaryota</taxon>
        <taxon>Viridiplantae</taxon>
        <taxon>Streptophyta</taxon>
        <taxon>Embryophyta</taxon>
        <taxon>Tracheophyta</taxon>
        <taxon>Spermatophyta</taxon>
        <taxon>Magnoliopsida</taxon>
        <taxon>eudicotyledons</taxon>
        <taxon>Gunneridae</taxon>
        <taxon>Pentapetalae</taxon>
        <taxon>rosids</taxon>
        <taxon>fabids</taxon>
        <taxon>Malpighiales</taxon>
        <taxon>Salicaceae</taxon>
        <taxon>Saliceae</taxon>
        <taxon>Salix</taxon>
    </lineage>
</organism>
<dbReference type="Pfam" id="PF20210">
    <property type="entry name" value="Laa1_Sip1_HTR5"/>
    <property type="match status" value="1"/>
</dbReference>
<dbReference type="Gene3D" id="1.25.10.10">
    <property type="entry name" value="Leucine-rich Repeat Variant"/>
    <property type="match status" value="1"/>
</dbReference>
<evidence type="ECO:0008006" key="3">
    <source>
        <dbReference type="Google" id="ProtNLM"/>
    </source>
</evidence>
<comment type="similarity">
    <text evidence="1">Belongs to the HEATR5 family.</text>
</comment>